<dbReference type="Proteomes" id="UP000070444">
    <property type="component" value="Unassembled WGS sequence"/>
</dbReference>
<name>A0A137NVN6_CONC2</name>
<keyword evidence="3" id="KW-1185">Reference proteome</keyword>
<dbReference type="InterPro" id="IPR035145">
    <property type="entry name" value="DUF5482"/>
</dbReference>
<dbReference type="AlphaFoldDB" id="A0A137NVN6"/>
<sequence length="119" mass="13428">MIYNTIDKESISVLETGKAFSDGLFHAIFYDGGVLQIAEKNKYIKVDDIENVSQILENFGGRFIEQRTKNFVSWRITSVFTAFIALDFYETRDKRSNIVGRPAGLSNKQGSIPCEPSPL</sequence>
<evidence type="ECO:0000313" key="3">
    <source>
        <dbReference type="Proteomes" id="UP000070444"/>
    </source>
</evidence>
<evidence type="ECO:0000313" key="2">
    <source>
        <dbReference type="EMBL" id="KXN66729.1"/>
    </source>
</evidence>
<reference evidence="2 3" key="1">
    <citation type="journal article" date="2015" name="Genome Biol. Evol.">
        <title>Phylogenomic analyses indicate that early fungi evolved digesting cell walls of algal ancestors of land plants.</title>
        <authorList>
            <person name="Chang Y."/>
            <person name="Wang S."/>
            <person name="Sekimoto S."/>
            <person name="Aerts A.L."/>
            <person name="Choi C."/>
            <person name="Clum A."/>
            <person name="LaButti K.M."/>
            <person name="Lindquist E.A."/>
            <person name="Yee Ngan C."/>
            <person name="Ohm R.A."/>
            <person name="Salamov A.A."/>
            <person name="Grigoriev I.V."/>
            <person name="Spatafora J.W."/>
            <person name="Berbee M.L."/>
        </authorList>
    </citation>
    <scope>NUCLEOTIDE SEQUENCE [LARGE SCALE GENOMIC DNA]</scope>
    <source>
        <strain evidence="2 3">NRRL 28638</strain>
    </source>
</reference>
<feature type="region of interest" description="Disordered" evidence="1">
    <location>
        <begin position="99"/>
        <end position="119"/>
    </location>
</feature>
<dbReference type="EMBL" id="KQ964695">
    <property type="protein sequence ID" value="KXN66729.1"/>
    <property type="molecule type" value="Genomic_DNA"/>
</dbReference>
<protein>
    <submittedName>
        <fullName evidence="2">Uncharacterized protein</fullName>
    </submittedName>
</protein>
<dbReference type="Pfam" id="PF17579">
    <property type="entry name" value="DUF5482"/>
    <property type="match status" value="1"/>
</dbReference>
<organism evidence="2 3">
    <name type="scientific">Conidiobolus coronatus (strain ATCC 28846 / CBS 209.66 / NRRL 28638)</name>
    <name type="common">Delacroixia coronata</name>
    <dbReference type="NCBI Taxonomy" id="796925"/>
    <lineage>
        <taxon>Eukaryota</taxon>
        <taxon>Fungi</taxon>
        <taxon>Fungi incertae sedis</taxon>
        <taxon>Zoopagomycota</taxon>
        <taxon>Entomophthoromycotina</taxon>
        <taxon>Entomophthoromycetes</taxon>
        <taxon>Entomophthorales</taxon>
        <taxon>Ancylistaceae</taxon>
        <taxon>Conidiobolus</taxon>
    </lineage>
</organism>
<evidence type="ECO:0000256" key="1">
    <source>
        <dbReference type="SAM" id="MobiDB-lite"/>
    </source>
</evidence>
<gene>
    <name evidence="2" type="ORF">CONCODRAFT_11380</name>
</gene>
<accession>A0A137NVN6</accession>
<proteinExistence type="predicted"/>